<protein>
    <submittedName>
        <fullName evidence="1">Uncharacterized protein</fullName>
    </submittedName>
</protein>
<accession>K1XZ67</accession>
<organism evidence="1">
    <name type="scientific">uncultured bacterium</name>
    <name type="common">gcode 4</name>
    <dbReference type="NCBI Taxonomy" id="1234023"/>
    <lineage>
        <taxon>Bacteria</taxon>
        <taxon>environmental samples</taxon>
    </lineage>
</organism>
<reference evidence="1" key="1">
    <citation type="journal article" date="2012" name="Science">
        <title>Fermentation, hydrogen, and sulfur metabolism in multiple uncultivated bacterial phyla.</title>
        <authorList>
            <person name="Wrighton K.C."/>
            <person name="Thomas B.C."/>
            <person name="Sharon I."/>
            <person name="Miller C.S."/>
            <person name="Castelle C.J."/>
            <person name="VerBerkmoes N.C."/>
            <person name="Wilkins M.J."/>
            <person name="Hettich R.L."/>
            <person name="Lipton M.S."/>
            <person name="Williams K.H."/>
            <person name="Long P.E."/>
            <person name="Banfield J.F."/>
        </authorList>
    </citation>
    <scope>NUCLEOTIDE SEQUENCE [LARGE SCALE GENOMIC DNA]</scope>
</reference>
<proteinExistence type="predicted"/>
<dbReference type="AlphaFoldDB" id="K1XZ67"/>
<evidence type="ECO:0000313" key="1">
    <source>
        <dbReference type="EMBL" id="EKD30251.1"/>
    </source>
</evidence>
<dbReference type="EMBL" id="AMFJ01034107">
    <property type="protein sequence ID" value="EKD30251.1"/>
    <property type="molecule type" value="Genomic_DNA"/>
</dbReference>
<name>K1XZ67_9BACT</name>
<comment type="caution">
    <text evidence="1">The sequence shown here is derived from an EMBL/GenBank/DDBJ whole genome shotgun (WGS) entry which is preliminary data.</text>
</comment>
<sequence length="328" mass="38541">MGRKREEKHYCAFIKFDFVKNIIIHTYVNFIIPPFFMNTPSKNTEIEMRRSSLHIIESGNQIIRQLQESSRGFETFFSLLSHTVWQSPLELAEAWIYLVAKEDYMILLQPDEDLEIQRAKSQIRTNIVNFVSEKIHIFYENPTFLQQLKSKFLVLHTLVQNLPITDQDRILAKHIGIPYRTWQNMLGLFSHYPEFLEVLKLENTNLFEWIDDSGETGYILGVPEVNQKQTDSIWSIVGIQIEEQLSAEVDVTKDGRLMIRTKKTPAFFITETVLRRYEKVIGMEQERSEIRTAMRGRLDDISVWKRRFWGGGSSRREPAPKLVPEGRL</sequence>
<gene>
    <name evidence="1" type="ORF">ACD_78C00107G0002</name>
</gene>